<evidence type="ECO:0000256" key="1">
    <source>
        <dbReference type="SAM" id="MobiDB-lite"/>
    </source>
</evidence>
<dbReference type="EMBL" id="NSDI01000004">
    <property type="protein sequence ID" value="RIY36899.1"/>
    <property type="molecule type" value="Genomic_DNA"/>
</dbReference>
<sequence>MQEIKLFETKKVRSHYDEQEEVWYFSIIDIVGILTDQPHYQGARNYWKVLKNRLIKEGNETVTNCNQLKLEAEDGKMRKTDVGNVEQIFRLIQSIPSPKAEPFKQWLAKVGYERLQEIQDPSQSIDRARENWQKMGRSEKWIQQRMTRQETRNKLTDYWKESGIEEKKDFAYLTNIIHQKWTGLSVKKHKELKGLKSQNLRDHMSEAELLFTALAELSTRQIAESENAKGVNQNAQASKKGGAIAKNARKELEQKTGKSVITGENFLPPKKEKNER</sequence>
<accession>A0A3A1YI14</accession>
<dbReference type="Proteomes" id="UP000265497">
    <property type="component" value="Unassembled WGS sequence"/>
</dbReference>
<gene>
    <name evidence="3" type="ORF">CKY20_05060</name>
</gene>
<evidence type="ECO:0000313" key="3">
    <source>
        <dbReference type="EMBL" id="RIY36899.1"/>
    </source>
</evidence>
<evidence type="ECO:0000259" key="2">
    <source>
        <dbReference type="PROSITE" id="PS51750"/>
    </source>
</evidence>
<comment type="caution">
    <text evidence="3">The sequence shown here is derived from an EMBL/GenBank/DDBJ whole genome shotgun (WGS) entry which is preliminary data.</text>
</comment>
<name>A0A3A1YI14_9FLAO</name>
<dbReference type="PROSITE" id="PS51750">
    <property type="entry name" value="BRO_N"/>
    <property type="match status" value="1"/>
</dbReference>
<feature type="region of interest" description="Disordered" evidence="1">
    <location>
        <begin position="248"/>
        <end position="276"/>
    </location>
</feature>
<protein>
    <recommendedName>
        <fullName evidence="2">Bro-N domain-containing protein</fullName>
    </recommendedName>
</protein>
<evidence type="ECO:0000313" key="4">
    <source>
        <dbReference type="Proteomes" id="UP000265497"/>
    </source>
</evidence>
<dbReference type="SMART" id="SM01040">
    <property type="entry name" value="Bro-N"/>
    <property type="match status" value="1"/>
</dbReference>
<proteinExistence type="predicted"/>
<feature type="domain" description="Bro-N" evidence="2">
    <location>
        <begin position="1"/>
        <end position="122"/>
    </location>
</feature>
<organism evidence="3 4">
    <name type="scientific">Capnocytophaga canis</name>
    <dbReference type="NCBI Taxonomy" id="1848903"/>
    <lineage>
        <taxon>Bacteria</taxon>
        <taxon>Pseudomonadati</taxon>
        <taxon>Bacteroidota</taxon>
        <taxon>Flavobacteriia</taxon>
        <taxon>Flavobacteriales</taxon>
        <taxon>Flavobacteriaceae</taxon>
        <taxon>Capnocytophaga</taxon>
    </lineage>
</organism>
<dbReference type="Pfam" id="PF02498">
    <property type="entry name" value="Bro-N"/>
    <property type="match status" value="1"/>
</dbReference>
<dbReference type="InterPro" id="IPR003497">
    <property type="entry name" value="BRO_N_domain"/>
</dbReference>
<dbReference type="AlphaFoldDB" id="A0A3A1YI14"/>
<dbReference type="RefSeq" id="WP_119652464.1">
    <property type="nucleotide sequence ID" value="NZ_NSDI01000004.1"/>
</dbReference>
<reference evidence="3 4" key="1">
    <citation type="submission" date="2017-08" db="EMBL/GenBank/DDBJ databases">
        <title>Capnocytophaga canis 17-158 assembly.</title>
        <authorList>
            <person name="Gulvik C.A."/>
        </authorList>
    </citation>
    <scope>NUCLEOTIDE SEQUENCE [LARGE SCALE GENOMIC DNA]</scope>
    <source>
        <strain evidence="3 4">17-158</strain>
    </source>
</reference>